<dbReference type="Gene3D" id="1.10.3210.10">
    <property type="entry name" value="Hypothetical protein af1432"/>
    <property type="match status" value="1"/>
</dbReference>
<proteinExistence type="predicted"/>
<name>A0A1H9RNY9_9FIRM</name>
<dbReference type="AlphaFoldDB" id="A0A1H9RNY9"/>
<accession>A0A1H9RNY9</accession>
<dbReference type="RefSeq" id="WP_074730489.1">
    <property type="nucleotide sequence ID" value="NZ_FOGW01000009.1"/>
</dbReference>
<gene>
    <name evidence="1" type="ORF">SAMN02910429_00929</name>
</gene>
<dbReference type="Proteomes" id="UP000182471">
    <property type="component" value="Unassembled WGS sequence"/>
</dbReference>
<dbReference type="EMBL" id="FOGW01000009">
    <property type="protein sequence ID" value="SER74397.1"/>
    <property type="molecule type" value="Genomic_DNA"/>
</dbReference>
<sequence>MQFIRSENLVPNMRLAKPIYNKSGVLLYERDSKITPSIIKSISNFGLIGIYVLEPAEPLPPITEEDLEFEKNQTIFVFTYKEILDNLKKGKIPGKLNSLVELVIKEYGTLNHPINFIQNMRAPDDYVYKHGVSVAILCALITKYLKLDYRHQKNLVTADFLTNLGYLFIPDNISKKGTWLSESDKDSIQLAMEKGLSTLKQKDKLLVLPPDSIDLVEYYVLSTSKNKNAPRPSKMIEHLSNILRAANTFDQLTAMNINHSPLSDITAMKFLYTEQKKYSKKVIDALSKVIHIMPRGASIDLTTGDSAIVIDENSDNFMKPIILRLIDNKIYDLSDPKTYRYIQIYDTMKTMDNRIRIDNDTLKQFHSDPLLISTLNKFKRSS</sequence>
<organism evidence="1 2">
    <name type="scientific">Lachnobacterium bovis</name>
    <dbReference type="NCBI Taxonomy" id="140626"/>
    <lineage>
        <taxon>Bacteria</taxon>
        <taxon>Bacillati</taxon>
        <taxon>Bacillota</taxon>
        <taxon>Clostridia</taxon>
        <taxon>Lachnospirales</taxon>
        <taxon>Lachnospiraceae</taxon>
        <taxon>Lachnobacterium</taxon>
    </lineage>
</organism>
<reference evidence="2" key="1">
    <citation type="submission" date="2016-10" db="EMBL/GenBank/DDBJ databases">
        <authorList>
            <person name="Varghese N."/>
            <person name="Submissions S."/>
        </authorList>
    </citation>
    <scope>NUCLEOTIDE SEQUENCE [LARGE SCALE GENOMIC DNA]</scope>
    <source>
        <strain evidence="2">S1b</strain>
    </source>
</reference>
<evidence type="ECO:0000313" key="2">
    <source>
        <dbReference type="Proteomes" id="UP000182471"/>
    </source>
</evidence>
<keyword evidence="2" id="KW-1185">Reference proteome</keyword>
<dbReference type="Pfam" id="PF13487">
    <property type="entry name" value="HD_5"/>
    <property type="match status" value="1"/>
</dbReference>
<dbReference type="SUPFAM" id="SSF109604">
    <property type="entry name" value="HD-domain/PDEase-like"/>
    <property type="match status" value="1"/>
</dbReference>
<protein>
    <recommendedName>
        <fullName evidence="3">HD-GYP domain, c-di-GMP phosphodiesterase class II (Or its inactivated variant)</fullName>
    </recommendedName>
</protein>
<evidence type="ECO:0000313" key="1">
    <source>
        <dbReference type="EMBL" id="SER74397.1"/>
    </source>
</evidence>
<evidence type="ECO:0008006" key="3">
    <source>
        <dbReference type="Google" id="ProtNLM"/>
    </source>
</evidence>